<feature type="transmembrane region" description="Helical" evidence="7">
    <location>
        <begin position="75"/>
        <end position="92"/>
    </location>
</feature>
<reference evidence="9 10" key="1">
    <citation type="journal article" date="2013" name="Genome Announc.">
        <title>Complete Genome Sequence of Burkholderia sp. Strain RPE64, Bacterial Symbiont of the Bean Bug Riptortus pedestris.</title>
        <authorList>
            <person name="Shibata T.F."/>
            <person name="Maeda T."/>
            <person name="Nikoh N."/>
            <person name="Yamaguchi K."/>
            <person name="Oshima K."/>
            <person name="Hattori M."/>
            <person name="Nishiyama T."/>
            <person name="Hasebe M."/>
            <person name="Fukatsu T."/>
            <person name="Kikuchi Y."/>
            <person name="Shigenobu S."/>
        </authorList>
    </citation>
    <scope>NUCLEOTIDE SEQUENCE [LARGE SCALE GENOMIC DNA]</scope>
    <source>
        <plasmid evidence="9 10">p1</plasmid>
    </source>
</reference>
<accession>R4WZW9</accession>
<evidence type="ECO:0000256" key="2">
    <source>
        <dbReference type="ARBA" id="ARBA00022475"/>
    </source>
</evidence>
<keyword evidence="3 7" id="KW-0812">Transmembrane</keyword>
<dbReference type="InterPro" id="IPR000849">
    <property type="entry name" value="Sugar_P_transporter"/>
</dbReference>
<dbReference type="PANTHER" id="PTHR11662:SF399">
    <property type="entry name" value="FI19708P1-RELATED"/>
    <property type="match status" value="1"/>
</dbReference>
<dbReference type="PIRSF" id="PIRSF002808">
    <property type="entry name" value="Hexose_phosphate_transp"/>
    <property type="match status" value="1"/>
</dbReference>
<feature type="transmembrane region" description="Helical" evidence="7">
    <location>
        <begin position="366"/>
        <end position="384"/>
    </location>
</feature>
<dbReference type="PANTHER" id="PTHR11662">
    <property type="entry name" value="SOLUTE CARRIER FAMILY 17"/>
    <property type="match status" value="1"/>
</dbReference>
<evidence type="ECO:0000313" key="10">
    <source>
        <dbReference type="Proteomes" id="UP000013966"/>
    </source>
</evidence>
<keyword evidence="4 7" id="KW-1133">Transmembrane helix</keyword>
<dbReference type="Proteomes" id="UP000013966">
    <property type="component" value="Plasmid p1"/>
</dbReference>
<dbReference type="InterPro" id="IPR011701">
    <property type="entry name" value="MFS"/>
</dbReference>
<keyword evidence="2" id="KW-1003">Cell membrane</keyword>
<dbReference type="HOGENOM" id="CLU_001265_5_1_4"/>
<feature type="region of interest" description="Disordered" evidence="6">
    <location>
        <begin position="1"/>
        <end position="43"/>
    </location>
</feature>
<dbReference type="GO" id="GO:0022857">
    <property type="term" value="F:transmembrane transporter activity"/>
    <property type="evidence" value="ECO:0007669"/>
    <property type="project" value="InterPro"/>
</dbReference>
<evidence type="ECO:0000256" key="3">
    <source>
        <dbReference type="ARBA" id="ARBA00022692"/>
    </source>
</evidence>
<feature type="transmembrane region" description="Helical" evidence="7">
    <location>
        <begin position="325"/>
        <end position="345"/>
    </location>
</feature>
<feature type="transmembrane region" description="Helical" evidence="7">
    <location>
        <begin position="148"/>
        <end position="176"/>
    </location>
</feature>
<name>R4WZW9_9BURK</name>
<protein>
    <submittedName>
        <fullName evidence="9">Major facilitator superfamily MFS_1</fullName>
    </submittedName>
</protein>
<organism evidence="9 10">
    <name type="scientific">Caballeronia insecticola</name>
    <dbReference type="NCBI Taxonomy" id="758793"/>
    <lineage>
        <taxon>Bacteria</taxon>
        <taxon>Pseudomonadati</taxon>
        <taxon>Pseudomonadota</taxon>
        <taxon>Betaproteobacteria</taxon>
        <taxon>Burkholderiales</taxon>
        <taxon>Burkholderiaceae</taxon>
        <taxon>Caballeronia</taxon>
    </lineage>
</organism>
<gene>
    <name evidence="9" type="ORF">BRPE64_DCDS04040</name>
</gene>
<feature type="transmembrane region" description="Helical" evidence="7">
    <location>
        <begin position="288"/>
        <end position="313"/>
    </location>
</feature>
<evidence type="ECO:0000259" key="8">
    <source>
        <dbReference type="PROSITE" id="PS50850"/>
    </source>
</evidence>
<dbReference type="GO" id="GO:0005886">
    <property type="term" value="C:plasma membrane"/>
    <property type="evidence" value="ECO:0007669"/>
    <property type="project" value="UniProtKB-SubCell"/>
</dbReference>
<dbReference type="PATRIC" id="fig|758793.3.peg.5552"/>
<proteinExistence type="predicted"/>
<reference evidence="9 10" key="2">
    <citation type="journal article" date="2018" name="Int. J. Syst. Evol. Microbiol.">
        <title>Burkholderia insecticola sp. nov., a gut symbiotic bacterium of the bean bug Riptortus pedestris.</title>
        <authorList>
            <person name="Takeshita K."/>
            <person name="Tamaki H."/>
            <person name="Ohbayashi T."/>
            <person name="Meng X.-Y."/>
            <person name="Sone T."/>
            <person name="Mitani Y."/>
            <person name="Peeters C."/>
            <person name="Kikuchi Y."/>
            <person name="Vandamme P."/>
        </authorList>
    </citation>
    <scope>NUCLEOTIDE SEQUENCE [LARGE SCALE GENOMIC DNA]</scope>
    <source>
        <strain evidence="9">RPE64</strain>
        <plasmid evidence="9 10">p1</plasmid>
    </source>
</reference>
<dbReference type="CDD" id="cd17319">
    <property type="entry name" value="MFS_ExuT_GudP_like"/>
    <property type="match status" value="1"/>
</dbReference>
<feature type="transmembrane region" description="Helical" evidence="7">
    <location>
        <begin position="426"/>
        <end position="449"/>
    </location>
</feature>
<dbReference type="Gene3D" id="1.20.1250.20">
    <property type="entry name" value="MFS general substrate transporter like domains"/>
    <property type="match status" value="2"/>
</dbReference>
<dbReference type="InterPro" id="IPR050382">
    <property type="entry name" value="MFS_Na/Anion_cotransporter"/>
</dbReference>
<dbReference type="InterPro" id="IPR020846">
    <property type="entry name" value="MFS_dom"/>
</dbReference>
<feature type="transmembrane region" description="Helical" evidence="7">
    <location>
        <begin position="233"/>
        <end position="253"/>
    </location>
</feature>
<evidence type="ECO:0000256" key="4">
    <source>
        <dbReference type="ARBA" id="ARBA00022989"/>
    </source>
</evidence>
<dbReference type="PROSITE" id="PS50850">
    <property type="entry name" value="MFS"/>
    <property type="match status" value="1"/>
</dbReference>
<evidence type="ECO:0000256" key="5">
    <source>
        <dbReference type="ARBA" id="ARBA00023136"/>
    </source>
</evidence>
<keyword evidence="9" id="KW-0614">Plasmid</keyword>
<sequence>MTSRAQETSHDITAQTPHSQVAPTHAIGGRRSIKRSHPTYPKRSSACHAMWRLRTTKAPGACTRLSKETMMFRRATTRVLLLLCAMYFITYIDRVNVSTAASQFGAELGLSHTQVGFVFSAFAYPYLVFQIIGGWVGDRFGPRRTLTLCAIIWAGATVLTGLAGGFASLIVARLLLGLGEGATFPTATRAMSNWMPADQRGFAQGITHAASRIGNAVAPPLIVWLMVATSWRGAFLITGVISFVWALAWVFYFRDNPRDHPRITDSECATLASYSGVKERAPVPWRTLLGRMAPVTAVYFCYGWVLWLFLGWIPQYFLHSYHMQLGKSALFASGVFFAGVLGDWLGGSVTDRILRKSGNVRLARNLMVGVCMFLTLLSLAPIMFVSDISITLAALCLSAGFFFNEMTIGPMWSVPMDIAPKHSGTAAGIMNSGSALAAIISPVVGGWLIDRTGNWNLPFTVSMVLMAVGIILSFTMRPDRVLSAEDDNADAARVRKFV</sequence>
<dbReference type="InterPro" id="IPR036259">
    <property type="entry name" value="MFS_trans_sf"/>
</dbReference>
<dbReference type="Pfam" id="PF07690">
    <property type="entry name" value="MFS_1"/>
    <property type="match status" value="1"/>
</dbReference>
<evidence type="ECO:0000256" key="7">
    <source>
        <dbReference type="SAM" id="Phobius"/>
    </source>
</evidence>
<feature type="transmembrane region" description="Helical" evidence="7">
    <location>
        <begin position="455"/>
        <end position="474"/>
    </location>
</feature>
<comment type="subcellular location">
    <subcellularLocation>
        <location evidence="1">Cell membrane</location>
        <topology evidence="1">Multi-pass membrane protein</topology>
    </subcellularLocation>
</comment>
<dbReference type="KEGG" id="buo:BRPE64_DCDS04040"/>
<dbReference type="EMBL" id="AP013061">
    <property type="protein sequence ID" value="BAN27340.1"/>
    <property type="molecule type" value="Genomic_DNA"/>
</dbReference>
<evidence type="ECO:0000256" key="1">
    <source>
        <dbReference type="ARBA" id="ARBA00004651"/>
    </source>
</evidence>
<feature type="compositionally biased region" description="Polar residues" evidence="6">
    <location>
        <begin position="1"/>
        <end position="22"/>
    </location>
</feature>
<feature type="domain" description="Major facilitator superfamily (MFS) profile" evidence="8">
    <location>
        <begin position="79"/>
        <end position="481"/>
    </location>
</feature>
<keyword evidence="5 7" id="KW-0472">Membrane</keyword>
<dbReference type="SUPFAM" id="SSF103473">
    <property type="entry name" value="MFS general substrate transporter"/>
    <property type="match status" value="1"/>
</dbReference>
<geneLocation type="plasmid" evidence="9 10">
    <name>p1</name>
</geneLocation>
<evidence type="ECO:0000256" key="6">
    <source>
        <dbReference type="SAM" id="MobiDB-lite"/>
    </source>
</evidence>
<feature type="transmembrane region" description="Helical" evidence="7">
    <location>
        <begin position="112"/>
        <end position="136"/>
    </location>
</feature>
<dbReference type="AlphaFoldDB" id="R4WZW9"/>
<keyword evidence="10" id="KW-1185">Reference proteome</keyword>
<evidence type="ECO:0000313" key="9">
    <source>
        <dbReference type="EMBL" id="BAN27340.1"/>
    </source>
</evidence>